<feature type="compositionally biased region" description="Pro residues" evidence="1">
    <location>
        <begin position="277"/>
        <end position="290"/>
    </location>
</feature>
<feature type="region of interest" description="Disordered" evidence="1">
    <location>
        <begin position="22"/>
        <end position="54"/>
    </location>
</feature>
<dbReference type="WBParaSite" id="ACRNAN_Path_364.g1376.t1">
    <property type="protein sequence ID" value="ACRNAN_Path_364.g1376.t1"/>
    <property type="gene ID" value="ACRNAN_Path_364.g1376"/>
</dbReference>
<feature type="region of interest" description="Disordered" evidence="1">
    <location>
        <begin position="273"/>
        <end position="305"/>
    </location>
</feature>
<feature type="compositionally biased region" description="Polar residues" evidence="1">
    <location>
        <begin position="353"/>
        <end position="377"/>
    </location>
</feature>
<protein>
    <submittedName>
        <fullName evidence="3">PHD-type domain-containing protein</fullName>
    </submittedName>
</protein>
<feature type="compositionally biased region" description="Polar residues" evidence="1">
    <location>
        <begin position="25"/>
        <end position="51"/>
    </location>
</feature>
<dbReference type="AlphaFoldDB" id="A0A914C5R3"/>
<dbReference type="InterPro" id="IPR011011">
    <property type="entry name" value="Znf_FYVE_PHD"/>
</dbReference>
<organism evidence="2 3">
    <name type="scientific">Acrobeloides nanus</name>
    <dbReference type="NCBI Taxonomy" id="290746"/>
    <lineage>
        <taxon>Eukaryota</taxon>
        <taxon>Metazoa</taxon>
        <taxon>Ecdysozoa</taxon>
        <taxon>Nematoda</taxon>
        <taxon>Chromadorea</taxon>
        <taxon>Rhabditida</taxon>
        <taxon>Tylenchina</taxon>
        <taxon>Cephalobomorpha</taxon>
        <taxon>Cephaloboidea</taxon>
        <taxon>Cephalobidae</taxon>
        <taxon>Acrobeloides</taxon>
    </lineage>
</organism>
<dbReference type="InterPro" id="IPR013083">
    <property type="entry name" value="Znf_RING/FYVE/PHD"/>
</dbReference>
<dbReference type="Proteomes" id="UP000887540">
    <property type="component" value="Unplaced"/>
</dbReference>
<evidence type="ECO:0000313" key="2">
    <source>
        <dbReference type="Proteomes" id="UP000887540"/>
    </source>
</evidence>
<sequence length="463" mass="50456">MSLVGLQSFNMAPTDNLNLKHENSPHSVSTISSPAGLNNFSPPTQTSTIGNNNGGYVANVSPTEGSTASGYYNNGSMNVPAHPAATTSALTSSTSSDMPILNKEEDEFSMIQPMMLHPPCIPGTSSFTISPSKMPPTTAIPHMMPPNGFHNSFANVSSPTLVVRNPFDDDEPIRSPHSAPPIPQPIQHLKEYDQMRMFCPDMCIQGVPIKPIDMMKQGRRIPYAWNTERLPMPYPGIRDPRMELNRSCPYPSFAYPPMMNPMMHPRFPGMFPAGMPCQPPPQPPQAPPPAKKSKKDSRAAKAAAANAAAAAAAAAANTPNFASPEPIRPPSSTSMPPPDVFRVPNLKSPQEALKQQQRLQTPPNSGNPNKGRSPQNRKTPHALNGFPDRRCLTGRCPECNGHITPMNQGICCTGFGQGCNQNYHVTCAMLDQEAFEMILSDPRFEWICSRCSDIKQYAMSYIM</sequence>
<evidence type="ECO:0000313" key="3">
    <source>
        <dbReference type="WBParaSite" id="ACRNAN_Path_364.g1376.t1"/>
    </source>
</evidence>
<proteinExistence type="predicted"/>
<keyword evidence="2" id="KW-1185">Reference proteome</keyword>
<feature type="region of interest" description="Disordered" evidence="1">
    <location>
        <begin position="318"/>
        <end position="384"/>
    </location>
</feature>
<accession>A0A914C5R3</accession>
<reference evidence="3" key="1">
    <citation type="submission" date="2022-11" db="UniProtKB">
        <authorList>
            <consortium name="WormBaseParasite"/>
        </authorList>
    </citation>
    <scope>IDENTIFICATION</scope>
</reference>
<name>A0A914C5R3_9BILA</name>
<dbReference type="SUPFAM" id="SSF57903">
    <property type="entry name" value="FYVE/PHD zinc finger"/>
    <property type="match status" value="1"/>
</dbReference>
<evidence type="ECO:0000256" key="1">
    <source>
        <dbReference type="SAM" id="MobiDB-lite"/>
    </source>
</evidence>
<dbReference type="Gene3D" id="3.30.40.10">
    <property type="entry name" value="Zinc/RING finger domain, C3HC4 (zinc finger)"/>
    <property type="match status" value="1"/>
</dbReference>